<dbReference type="Gene3D" id="3.40.190.10">
    <property type="entry name" value="Periplasmic binding protein-like II"/>
    <property type="match status" value="2"/>
</dbReference>
<keyword evidence="2" id="KW-0805">Transcription regulation</keyword>
<evidence type="ECO:0000256" key="2">
    <source>
        <dbReference type="ARBA" id="ARBA00023015"/>
    </source>
</evidence>
<dbReference type="SUPFAM" id="SSF46785">
    <property type="entry name" value="Winged helix' DNA-binding domain"/>
    <property type="match status" value="1"/>
</dbReference>
<dbReference type="Pfam" id="PF00126">
    <property type="entry name" value="HTH_1"/>
    <property type="match status" value="1"/>
</dbReference>
<evidence type="ECO:0000256" key="1">
    <source>
        <dbReference type="ARBA" id="ARBA00009437"/>
    </source>
</evidence>
<dbReference type="SUPFAM" id="SSF53850">
    <property type="entry name" value="Periplasmic binding protein-like II"/>
    <property type="match status" value="1"/>
</dbReference>
<keyword evidence="7" id="KW-1185">Reference proteome</keyword>
<comment type="caution">
    <text evidence="6">The sequence shown here is derived from an EMBL/GenBank/DDBJ whole genome shotgun (WGS) entry which is preliminary data.</text>
</comment>
<dbReference type="Gene3D" id="1.10.10.10">
    <property type="entry name" value="Winged helix-like DNA-binding domain superfamily/Winged helix DNA-binding domain"/>
    <property type="match status" value="1"/>
</dbReference>
<dbReference type="PROSITE" id="PS50931">
    <property type="entry name" value="HTH_LYSR"/>
    <property type="match status" value="1"/>
</dbReference>
<comment type="similarity">
    <text evidence="1">Belongs to the LysR transcriptional regulatory family.</text>
</comment>
<organism evidence="6 7">
    <name type="scientific">Luteolibacter algae</name>
    <dbReference type="NCBI Taxonomy" id="454151"/>
    <lineage>
        <taxon>Bacteria</taxon>
        <taxon>Pseudomonadati</taxon>
        <taxon>Verrucomicrobiota</taxon>
        <taxon>Verrucomicrobiia</taxon>
        <taxon>Verrucomicrobiales</taxon>
        <taxon>Verrucomicrobiaceae</taxon>
        <taxon>Luteolibacter</taxon>
    </lineage>
</organism>
<dbReference type="RefSeq" id="WP_386817770.1">
    <property type="nucleotide sequence ID" value="NZ_JBHUIT010000001.1"/>
</dbReference>
<sequence>MEFHQLRYFVAAAEEMSISRAAERVHISQPALSRQIRLLEEEIELLLFDRIKQRIHLTEAGRFFLLKARQLLCDAELAVQQTQENFGDVRRTLRLGFLSPFLDDLVAPVVREFQQRHPKSKVSLFDLPPRAQLDRLRLGELDAVILGDLEDDEKSLFHVKRLSKHRFISVLPDNHRFAKRKSIKLAELKKDNWVSLSNAFFPKRREFLLSICEAAGFLPNIVSEADSLPMMLAEIGTGGGVGLMPAHAAKLPHAGCALIPLATPAIHSELLLVRPKSNTSKEMESLAALLMERATKL</sequence>
<dbReference type="InterPro" id="IPR036390">
    <property type="entry name" value="WH_DNA-bd_sf"/>
</dbReference>
<protein>
    <submittedName>
        <fullName evidence="6">LysR family transcriptional regulator</fullName>
    </submittedName>
</protein>
<accession>A0ABW5D4A4</accession>
<name>A0ABW5D4A4_9BACT</name>
<dbReference type="PANTHER" id="PTHR30346">
    <property type="entry name" value="TRANSCRIPTIONAL DUAL REGULATOR HCAR-RELATED"/>
    <property type="match status" value="1"/>
</dbReference>
<keyword evidence="3" id="KW-0238">DNA-binding</keyword>
<dbReference type="PRINTS" id="PR00039">
    <property type="entry name" value="HTHLYSR"/>
</dbReference>
<evidence type="ECO:0000259" key="5">
    <source>
        <dbReference type="PROSITE" id="PS50931"/>
    </source>
</evidence>
<gene>
    <name evidence="6" type="ORF">ACFSSA_00330</name>
</gene>
<dbReference type="Pfam" id="PF03466">
    <property type="entry name" value="LysR_substrate"/>
    <property type="match status" value="1"/>
</dbReference>
<dbReference type="PANTHER" id="PTHR30346:SF0">
    <property type="entry name" value="HCA OPERON TRANSCRIPTIONAL ACTIVATOR HCAR"/>
    <property type="match status" value="1"/>
</dbReference>
<reference evidence="7" key="1">
    <citation type="journal article" date="2019" name="Int. J. Syst. Evol. Microbiol.">
        <title>The Global Catalogue of Microorganisms (GCM) 10K type strain sequencing project: providing services to taxonomists for standard genome sequencing and annotation.</title>
        <authorList>
            <consortium name="The Broad Institute Genomics Platform"/>
            <consortium name="The Broad Institute Genome Sequencing Center for Infectious Disease"/>
            <person name="Wu L."/>
            <person name="Ma J."/>
        </authorList>
    </citation>
    <scope>NUCLEOTIDE SEQUENCE [LARGE SCALE GENOMIC DNA]</scope>
    <source>
        <strain evidence="7">CGMCC 4.7106</strain>
    </source>
</reference>
<dbReference type="InterPro" id="IPR000847">
    <property type="entry name" value="LysR_HTH_N"/>
</dbReference>
<feature type="domain" description="HTH lysR-type" evidence="5">
    <location>
        <begin position="1"/>
        <end position="58"/>
    </location>
</feature>
<keyword evidence="4" id="KW-0804">Transcription</keyword>
<evidence type="ECO:0000256" key="3">
    <source>
        <dbReference type="ARBA" id="ARBA00023125"/>
    </source>
</evidence>
<evidence type="ECO:0000313" key="6">
    <source>
        <dbReference type="EMBL" id="MFD2255108.1"/>
    </source>
</evidence>
<dbReference type="EMBL" id="JBHUIT010000001">
    <property type="protein sequence ID" value="MFD2255108.1"/>
    <property type="molecule type" value="Genomic_DNA"/>
</dbReference>
<evidence type="ECO:0000313" key="7">
    <source>
        <dbReference type="Proteomes" id="UP001597375"/>
    </source>
</evidence>
<dbReference type="Proteomes" id="UP001597375">
    <property type="component" value="Unassembled WGS sequence"/>
</dbReference>
<dbReference type="CDD" id="cd08414">
    <property type="entry name" value="PBP2_LTTR_aromatics_like"/>
    <property type="match status" value="1"/>
</dbReference>
<dbReference type="InterPro" id="IPR036388">
    <property type="entry name" value="WH-like_DNA-bd_sf"/>
</dbReference>
<dbReference type="InterPro" id="IPR005119">
    <property type="entry name" value="LysR_subst-bd"/>
</dbReference>
<proteinExistence type="inferred from homology"/>
<evidence type="ECO:0000256" key="4">
    <source>
        <dbReference type="ARBA" id="ARBA00023163"/>
    </source>
</evidence>